<feature type="domain" description="Phage shock protein PspC N-terminal" evidence="7">
    <location>
        <begin position="3"/>
        <end position="61"/>
    </location>
</feature>
<evidence type="ECO:0000256" key="4">
    <source>
        <dbReference type="ARBA" id="ARBA00022989"/>
    </source>
</evidence>
<reference evidence="8 9" key="1">
    <citation type="submission" date="2019-03" db="EMBL/GenBank/DDBJ databases">
        <title>Genomic Encyclopedia of Type Strains, Phase IV (KMG-IV): sequencing the most valuable type-strain genomes for metagenomic binning, comparative biology and taxonomic classification.</title>
        <authorList>
            <person name="Goeker M."/>
        </authorList>
    </citation>
    <scope>NUCLEOTIDE SEQUENCE [LARGE SCALE GENOMIC DNA]</scope>
    <source>
        <strain evidence="8 9">DSM 19377</strain>
    </source>
</reference>
<accession>A0A4R2PAJ1</accession>
<evidence type="ECO:0000256" key="3">
    <source>
        <dbReference type="ARBA" id="ARBA00022692"/>
    </source>
</evidence>
<evidence type="ECO:0000259" key="7">
    <source>
        <dbReference type="Pfam" id="PF04024"/>
    </source>
</evidence>
<feature type="transmembrane region" description="Helical" evidence="6">
    <location>
        <begin position="37"/>
        <end position="58"/>
    </location>
</feature>
<gene>
    <name evidence="8" type="ORF">EV207_103178</name>
</gene>
<dbReference type="EMBL" id="SLXK01000003">
    <property type="protein sequence ID" value="TCP31294.1"/>
    <property type="molecule type" value="Genomic_DNA"/>
</dbReference>
<sequence>MGKLRRSRSDRVIAGVCGGLAKILHLDSTIIRVVTVLLLVFTGFFPVGLIYILMVFLIPKETYAD</sequence>
<evidence type="ECO:0000256" key="1">
    <source>
        <dbReference type="ARBA" id="ARBA00004162"/>
    </source>
</evidence>
<organism evidence="8 9">
    <name type="scientific">Scopulibacillus darangshiensis</name>
    <dbReference type="NCBI Taxonomy" id="442528"/>
    <lineage>
        <taxon>Bacteria</taxon>
        <taxon>Bacillati</taxon>
        <taxon>Bacillota</taxon>
        <taxon>Bacilli</taxon>
        <taxon>Bacillales</taxon>
        <taxon>Sporolactobacillaceae</taxon>
        <taxon>Scopulibacillus</taxon>
    </lineage>
</organism>
<evidence type="ECO:0000313" key="8">
    <source>
        <dbReference type="EMBL" id="TCP31294.1"/>
    </source>
</evidence>
<dbReference type="RefSeq" id="WP_132743912.1">
    <property type="nucleotide sequence ID" value="NZ_SLXK01000003.1"/>
</dbReference>
<keyword evidence="9" id="KW-1185">Reference proteome</keyword>
<dbReference type="InterPro" id="IPR007168">
    <property type="entry name" value="Phageshock_PspC_N"/>
</dbReference>
<dbReference type="Proteomes" id="UP000295416">
    <property type="component" value="Unassembled WGS sequence"/>
</dbReference>
<evidence type="ECO:0000256" key="5">
    <source>
        <dbReference type="ARBA" id="ARBA00023136"/>
    </source>
</evidence>
<keyword evidence="3 6" id="KW-0812">Transmembrane</keyword>
<comment type="caution">
    <text evidence="8">The sequence shown here is derived from an EMBL/GenBank/DDBJ whole genome shotgun (WGS) entry which is preliminary data.</text>
</comment>
<dbReference type="PANTHER" id="PTHR33885:SF3">
    <property type="entry name" value="PHAGE SHOCK PROTEIN C"/>
    <property type="match status" value="1"/>
</dbReference>
<dbReference type="AlphaFoldDB" id="A0A4R2PAJ1"/>
<evidence type="ECO:0000313" key="9">
    <source>
        <dbReference type="Proteomes" id="UP000295416"/>
    </source>
</evidence>
<dbReference type="InterPro" id="IPR052027">
    <property type="entry name" value="PspC"/>
</dbReference>
<keyword evidence="5 6" id="KW-0472">Membrane</keyword>
<dbReference type="PANTHER" id="PTHR33885">
    <property type="entry name" value="PHAGE SHOCK PROTEIN C"/>
    <property type="match status" value="1"/>
</dbReference>
<dbReference type="GO" id="GO:0005886">
    <property type="term" value="C:plasma membrane"/>
    <property type="evidence" value="ECO:0007669"/>
    <property type="project" value="UniProtKB-SubCell"/>
</dbReference>
<protein>
    <submittedName>
        <fullName evidence="8">Phage shock protein C (PspC) family protein</fullName>
    </submittedName>
</protein>
<name>A0A4R2PAJ1_9BACL</name>
<dbReference type="Pfam" id="PF04024">
    <property type="entry name" value="PspC"/>
    <property type="match status" value="1"/>
</dbReference>
<evidence type="ECO:0000256" key="6">
    <source>
        <dbReference type="SAM" id="Phobius"/>
    </source>
</evidence>
<evidence type="ECO:0000256" key="2">
    <source>
        <dbReference type="ARBA" id="ARBA00022475"/>
    </source>
</evidence>
<keyword evidence="4 6" id="KW-1133">Transmembrane helix</keyword>
<dbReference type="OrthoDB" id="9815286at2"/>
<keyword evidence="2" id="KW-1003">Cell membrane</keyword>
<comment type="subcellular location">
    <subcellularLocation>
        <location evidence="1">Cell membrane</location>
        <topology evidence="1">Single-pass membrane protein</topology>
    </subcellularLocation>
</comment>
<proteinExistence type="predicted"/>